<dbReference type="HAMAP" id="MF_01411">
    <property type="entry name" value="LPS_assembly_LptD"/>
    <property type="match status" value="1"/>
</dbReference>
<dbReference type="GO" id="GO:0015920">
    <property type="term" value="P:lipopolysaccharide transport"/>
    <property type="evidence" value="ECO:0007669"/>
    <property type="project" value="InterPro"/>
</dbReference>
<evidence type="ECO:0000313" key="9">
    <source>
        <dbReference type="Proteomes" id="UP000197092"/>
    </source>
</evidence>
<keyword evidence="2 4" id="KW-0472">Membrane</keyword>
<comment type="caution">
    <text evidence="4">Lacks conserved residue(s) required for the propagation of feature annotation.</text>
</comment>
<evidence type="ECO:0000256" key="1">
    <source>
        <dbReference type="ARBA" id="ARBA00022729"/>
    </source>
</evidence>
<dbReference type="NCBIfam" id="NF002997">
    <property type="entry name" value="PRK03761.1"/>
    <property type="match status" value="1"/>
</dbReference>
<feature type="region of interest" description="Disordered" evidence="5">
    <location>
        <begin position="28"/>
        <end position="53"/>
    </location>
</feature>
<sequence length="776" mass="87798" precursor="true">MSRFSRTYLAASIGAALLASYAHAEETSKNSGQTMPPAEQCSVDTAQSSDSNQEPINIEADSLEAINGQRATYKGDVVVVQGNKTITADSVTLHQDENVVVAEGNVTLEDGQFKAVSDKITNNLNKDEITAENTKYKMLCSGGRGDAVFISKTGKSLYQIDDGSITTCPEDDNSWRFVADDIRVNQDEESATLYGSRVEVKDVPIFYMPYMTMPTSNKRKTGVLFPSFSLGSKNGLELDIPVYWNLAPNYDLLTNFHYMQTRGLQLKGDFRYLTETSRGNLLGEYLANDQKYPEKGDRWAFQYKNNSNFGQHWRLDLDYSQVSDNEYFQDLDSSIGSRSEGQLSQKGTIGYREQFWDAALTVQDFQILVDDTKPYQLMPQFEFNYYRPEIYKTLNFDMISHISRFETDDQEKPSATRVHIEPGLTLPLSNTWGTWTTEARYMLTHYQQDLDGRVVGEGTNLGPLKETVDRALPEFRTHAGMVLERDTTFINGYTQTLEPQVQYLYVPEVDQSDIYNYDTTLLQTDYYGLFRSRRFSGVDKIAAANQISYGATTRFYDSGQKERLAVSFGQIYYLDAASKNPNSVADTDSSNYSSWAIETDFNINDRVFYHGGVQYDIDSSAVALGNSALEYRVNDDFIQANYRYVTKEYIESVNNYTPAELDKLTRDGINQVGLLGGYKINRNWLATGQYYYDMTERVSIEWLAKLEYHSDCWYLGVDYSRQLRSWESGIVGIGAANFEDNIRLSFGITGLGGSSKAPEPPNGNALKYGRPFILND</sequence>
<evidence type="ECO:0000256" key="2">
    <source>
        <dbReference type="ARBA" id="ARBA00023136"/>
    </source>
</evidence>
<dbReference type="GO" id="GO:1990351">
    <property type="term" value="C:transporter complex"/>
    <property type="evidence" value="ECO:0007669"/>
    <property type="project" value="TreeGrafter"/>
</dbReference>
<dbReference type="Pfam" id="PF03968">
    <property type="entry name" value="LptD_N"/>
    <property type="match status" value="1"/>
</dbReference>
<evidence type="ECO:0000256" key="4">
    <source>
        <dbReference type="HAMAP-Rule" id="MF_01411"/>
    </source>
</evidence>
<proteinExistence type="inferred from homology"/>
<evidence type="ECO:0000313" key="8">
    <source>
        <dbReference type="EMBL" id="ASI89936.1"/>
    </source>
</evidence>
<dbReference type="InterPro" id="IPR050218">
    <property type="entry name" value="LptD"/>
</dbReference>
<keyword evidence="1 4" id="KW-0732">Signal</keyword>
<dbReference type="Gene3D" id="2.60.450.10">
    <property type="entry name" value="Lipopolysaccharide (LPS) transport protein A like domain"/>
    <property type="match status" value="1"/>
</dbReference>
<dbReference type="PANTHER" id="PTHR30189:SF1">
    <property type="entry name" value="LPS-ASSEMBLY PROTEIN LPTD"/>
    <property type="match status" value="1"/>
</dbReference>
<comment type="subcellular location">
    <subcellularLocation>
        <location evidence="4">Cell outer membrane</location>
    </subcellularLocation>
</comment>
<gene>
    <name evidence="4" type="primary">lptD</name>
    <name evidence="8" type="ORF">BSZ05_09175</name>
</gene>
<dbReference type="GO" id="GO:0009279">
    <property type="term" value="C:cell outer membrane"/>
    <property type="evidence" value="ECO:0007669"/>
    <property type="project" value="UniProtKB-SubCell"/>
</dbReference>
<feature type="domain" description="Organic solvent tolerance-like N-terminal" evidence="6">
    <location>
        <begin position="57"/>
        <end position="189"/>
    </location>
</feature>
<accession>A0AAN1FFY8</accession>
<dbReference type="AlphaFoldDB" id="A0AAN1FFY8"/>
<comment type="function">
    <text evidence="4">Together with LptE, is involved in the assembly of lipopolysaccharide (LPS) at the surface of the outer membrane.</text>
</comment>
<dbReference type="PANTHER" id="PTHR30189">
    <property type="entry name" value="LPS-ASSEMBLY PROTEIN"/>
    <property type="match status" value="1"/>
</dbReference>
<dbReference type="InterPro" id="IPR007543">
    <property type="entry name" value="LptD_C"/>
</dbReference>
<organism evidence="8 9">
    <name type="scientific">Vibrio mediterranei</name>
    <dbReference type="NCBI Taxonomy" id="689"/>
    <lineage>
        <taxon>Bacteria</taxon>
        <taxon>Pseudomonadati</taxon>
        <taxon>Pseudomonadota</taxon>
        <taxon>Gammaproteobacteria</taxon>
        <taxon>Vibrionales</taxon>
        <taxon>Vibrionaceae</taxon>
        <taxon>Vibrio</taxon>
    </lineage>
</organism>
<dbReference type="EMBL" id="CP018308">
    <property type="protein sequence ID" value="ASI89936.1"/>
    <property type="molecule type" value="Genomic_DNA"/>
</dbReference>
<dbReference type="GO" id="GO:0043165">
    <property type="term" value="P:Gram-negative-bacterium-type cell outer membrane assembly"/>
    <property type="evidence" value="ECO:0007669"/>
    <property type="project" value="UniProtKB-UniRule"/>
</dbReference>
<evidence type="ECO:0000256" key="3">
    <source>
        <dbReference type="ARBA" id="ARBA00023237"/>
    </source>
</evidence>
<dbReference type="InterPro" id="IPR005653">
    <property type="entry name" value="OstA-like_N"/>
</dbReference>
<feature type="compositionally biased region" description="Polar residues" evidence="5">
    <location>
        <begin position="42"/>
        <end position="53"/>
    </location>
</feature>
<comment type="similarity">
    <text evidence="4">Belongs to the LptD family.</text>
</comment>
<feature type="signal peptide" evidence="4">
    <location>
        <begin position="1"/>
        <end position="24"/>
    </location>
</feature>
<reference evidence="9" key="1">
    <citation type="submission" date="2016-12" db="EMBL/GenBank/DDBJ databases">
        <title>Comparative genomic analysis reveals the diversity, evolution, and environmental adaptation strategies of the genus Vibrio.</title>
        <authorList>
            <person name="Lin H."/>
            <person name="Wang X."/>
            <person name="Zhang X.-H."/>
        </authorList>
    </citation>
    <scope>NUCLEOTIDE SEQUENCE [LARGE SCALE GENOMIC DNA]</scope>
    <source>
        <strain evidence="9">QT6D1</strain>
    </source>
</reference>
<comment type="subunit">
    <text evidence="4">Component of the lipopolysaccharide transport and assembly complex. Interacts with LptE and LptA.</text>
</comment>
<evidence type="ECO:0000259" key="7">
    <source>
        <dbReference type="Pfam" id="PF04453"/>
    </source>
</evidence>
<dbReference type="KEGG" id="vsh:BSZ05_09175"/>
<dbReference type="RefSeq" id="WP_088876698.1">
    <property type="nucleotide sequence ID" value="NZ_CP018308.1"/>
</dbReference>
<evidence type="ECO:0000259" key="6">
    <source>
        <dbReference type="Pfam" id="PF03968"/>
    </source>
</evidence>
<evidence type="ECO:0000256" key="5">
    <source>
        <dbReference type="SAM" id="MobiDB-lite"/>
    </source>
</evidence>
<name>A0AAN1FFY8_9VIBR</name>
<feature type="chain" id="PRO_5042652312" description="LPS-assembly protein LptD" evidence="4">
    <location>
        <begin position="25"/>
        <end position="776"/>
    </location>
</feature>
<protein>
    <recommendedName>
        <fullName evidence="4">LPS-assembly protein LptD</fullName>
    </recommendedName>
</protein>
<keyword evidence="3 4" id="KW-0998">Cell outer membrane</keyword>
<dbReference type="InterPro" id="IPR020889">
    <property type="entry name" value="LipoPS_assembly_LptD"/>
</dbReference>
<feature type="domain" description="LptD C-terminal" evidence="7">
    <location>
        <begin position="297"/>
        <end position="684"/>
    </location>
</feature>
<dbReference type="Pfam" id="PF04453">
    <property type="entry name" value="LptD"/>
    <property type="match status" value="1"/>
</dbReference>
<dbReference type="Proteomes" id="UP000197092">
    <property type="component" value="Chromosome 1"/>
</dbReference>